<proteinExistence type="predicted"/>
<name>A0A0P7BIU7_9HYPO</name>
<keyword evidence="3" id="KW-0805">Transcription regulation</keyword>
<dbReference type="InterPro" id="IPR036864">
    <property type="entry name" value="Zn2-C6_fun-type_DNA-bd_sf"/>
</dbReference>
<evidence type="ECO:0000313" key="9">
    <source>
        <dbReference type="Proteomes" id="UP000050424"/>
    </source>
</evidence>
<feature type="domain" description="Zn(2)-C6 fungal-type" evidence="7">
    <location>
        <begin position="8"/>
        <end position="36"/>
    </location>
</feature>
<evidence type="ECO:0000256" key="5">
    <source>
        <dbReference type="ARBA" id="ARBA00023163"/>
    </source>
</evidence>
<evidence type="ECO:0000259" key="7">
    <source>
        <dbReference type="PROSITE" id="PS50048"/>
    </source>
</evidence>
<evidence type="ECO:0000256" key="4">
    <source>
        <dbReference type="ARBA" id="ARBA00023125"/>
    </source>
</evidence>
<dbReference type="GO" id="GO:0000981">
    <property type="term" value="F:DNA-binding transcription factor activity, RNA polymerase II-specific"/>
    <property type="evidence" value="ECO:0007669"/>
    <property type="project" value="InterPro"/>
</dbReference>
<dbReference type="PROSITE" id="PS00463">
    <property type="entry name" value="ZN2_CY6_FUNGAL_1"/>
    <property type="match status" value="1"/>
</dbReference>
<dbReference type="GO" id="GO:0008270">
    <property type="term" value="F:zinc ion binding"/>
    <property type="evidence" value="ECO:0007669"/>
    <property type="project" value="InterPro"/>
</dbReference>
<gene>
    <name evidence="8" type="ORF">AK830_g6263</name>
</gene>
<keyword evidence="5" id="KW-0804">Transcription</keyword>
<comment type="caution">
    <text evidence="8">The sequence shown here is derived from an EMBL/GenBank/DDBJ whole genome shotgun (WGS) entry which is preliminary data.</text>
</comment>
<keyword evidence="9" id="KW-1185">Reference proteome</keyword>
<dbReference type="OrthoDB" id="3598904at2759"/>
<evidence type="ECO:0000256" key="2">
    <source>
        <dbReference type="ARBA" id="ARBA00022833"/>
    </source>
</evidence>
<dbReference type="InterPro" id="IPR001138">
    <property type="entry name" value="Zn2Cys6_DnaBD"/>
</dbReference>
<reference evidence="8 9" key="1">
    <citation type="submission" date="2015-09" db="EMBL/GenBank/DDBJ databases">
        <title>Draft genome of a European isolate of the apple canker pathogen Neonectria ditissima.</title>
        <authorList>
            <person name="Gomez-Cortecero A."/>
            <person name="Harrison R.J."/>
            <person name="Armitage A.D."/>
        </authorList>
    </citation>
    <scope>NUCLEOTIDE SEQUENCE [LARGE SCALE GENOMIC DNA]</scope>
    <source>
        <strain evidence="8 9">R09/05</strain>
    </source>
</reference>
<evidence type="ECO:0000256" key="1">
    <source>
        <dbReference type="ARBA" id="ARBA00022723"/>
    </source>
</evidence>
<dbReference type="GO" id="GO:0003677">
    <property type="term" value="F:DNA binding"/>
    <property type="evidence" value="ECO:0007669"/>
    <property type="project" value="UniProtKB-KW"/>
</dbReference>
<evidence type="ECO:0000256" key="3">
    <source>
        <dbReference type="ARBA" id="ARBA00023015"/>
    </source>
</evidence>
<evidence type="ECO:0000256" key="6">
    <source>
        <dbReference type="ARBA" id="ARBA00023242"/>
    </source>
</evidence>
<dbReference type="InterPro" id="IPR052360">
    <property type="entry name" value="Transcr_Regulatory_Proteins"/>
</dbReference>
<accession>A0A0P7BIU7</accession>
<dbReference type="PANTHER" id="PTHR36206:SF12">
    <property type="entry name" value="ASPERCRYPTIN BIOSYNTHESIS CLUSTER-SPECIFIC TRANSCRIPTION REGULATOR ATNN-RELATED"/>
    <property type="match status" value="1"/>
</dbReference>
<dbReference type="SUPFAM" id="SSF57701">
    <property type="entry name" value="Zn2/Cys6 DNA-binding domain"/>
    <property type="match status" value="1"/>
</dbReference>
<keyword evidence="1" id="KW-0479">Metal-binding</keyword>
<dbReference type="SMART" id="SM00066">
    <property type="entry name" value="GAL4"/>
    <property type="match status" value="1"/>
</dbReference>
<dbReference type="CDD" id="cd00067">
    <property type="entry name" value="GAL4"/>
    <property type="match status" value="1"/>
</dbReference>
<sequence>MPRKSGTGCVTCRIRRVKCDEAKPSCQRCLNSKRQCDGYLPDDSTVTRRQLVEAVRQLSVVGPVSTALAQYPHHGHGRSSSSSPSPTGLSLFDVFRKLTAPSTASFMPSNFWTGELLQLAHSEPAVWHATLALGALHQQHELTSQGMRRDHRVDVFSRLANQNYAQAVSYARELDSPHKLLSLSLALVSITNMMGRWSESQVHITAGHRLLMETKGQPATKVAAEMLTRLDLQAMTFSDSSAPYPFQSAPPMTQVNDCLRQSATIESYDQAGTALFALVRRFFLADETMGQLREEEAAKRFMMQDILQDLVDWEFKMGIFERNKWTGEAAALSVRLYHTLLRLLMAARFGSTARWDGPDSRWDKLLGYFERVLSYVEALLQATASPEPRSPLTLEPGLIIPLFLTCQECRHPQLRSRAIRLLRGLNRREGMWFSDGAAAVATKIMSIEGQTVLEGDLPPLAPAPEIPWEAWSAGVHPQGLATWDGVARVPEQGRVGETLVMVMLEERRVDLTFMMVSGDEMGTYGEIRFESVTY</sequence>
<dbReference type="PANTHER" id="PTHR36206">
    <property type="entry name" value="ASPERCRYPTIN BIOSYNTHESIS CLUSTER-SPECIFIC TRANSCRIPTION REGULATOR ATNN-RELATED"/>
    <property type="match status" value="1"/>
</dbReference>
<dbReference type="Proteomes" id="UP000050424">
    <property type="component" value="Unassembled WGS sequence"/>
</dbReference>
<dbReference type="EMBL" id="LKCW01000087">
    <property type="protein sequence ID" value="KPM40259.1"/>
    <property type="molecule type" value="Genomic_DNA"/>
</dbReference>
<organism evidence="8 9">
    <name type="scientific">Neonectria ditissima</name>
    <dbReference type="NCBI Taxonomy" id="78410"/>
    <lineage>
        <taxon>Eukaryota</taxon>
        <taxon>Fungi</taxon>
        <taxon>Dikarya</taxon>
        <taxon>Ascomycota</taxon>
        <taxon>Pezizomycotina</taxon>
        <taxon>Sordariomycetes</taxon>
        <taxon>Hypocreomycetidae</taxon>
        <taxon>Hypocreales</taxon>
        <taxon>Nectriaceae</taxon>
        <taxon>Neonectria</taxon>
    </lineage>
</organism>
<keyword evidence="6" id="KW-0539">Nucleus</keyword>
<protein>
    <recommendedName>
        <fullName evidence="7">Zn(2)-C6 fungal-type domain-containing protein</fullName>
    </recommendedName>
</protein>
<dbReference type="InterPro" id="IPR021858">
    <property type="entry name" value="Fun_TF"/>
</dbReference>
<dbReference type="Pfam" id="PF11951">
    <property type="entry name" value="Fungal_trans_2"/>
    <property type="match status" value="1"/>
</dbReference>
<keyword evidence="2" id="KW-0862">Zinc</keyword>
<evidence type="ECO:0000313" key="8">
    <source>
        <dbReference type="EMBL" id="KPM40259.1"/>
    </source>
</evidence>
<dbReference type="AlphaFoldDB" id="A0A0P7BIU7"/>
<dbReference type="STRING" id="78410.A0A0P7BIU7"/>
<keyword evidence="4" id="KW-0238">DNA-binding</keyword>
<dbReference type="Pfam" id="PF00172">
    <property type="entry name" value="Zn_clus"/>
    <property type="match status" value="1"/>
</dbReference>
<dbReference type="PROSITE" id="PS50048">
    <property type="entry name" value="ZN2_CY6_FUNGAL_2"/>
    <property type="match status" value="1"/>
</dbReference>
<dbReference type="Gene3D" id="4.10.240.10">
    <property type="entry name" value="Zn(2)-C6 fungal-type DNA-binding domain"/>
    <property type="match status" value="1"/>
</dbReference>